<dbReference type="EMBL" id="NFFZ01000005">
    <property type="protein sequence ID" value="OTI62411.1"/>
    <property type="molecule type" value="Genomic_DNA"/>
</dbReference>
<dbReference type="EMBL" id="NSNE01000006">
    <property type="protein sequence ID" value="RPM16983.1"/>
    <property type="molecule type" value="Genomic_DNA"/>
</dbReference>
<reference evidence="7" key="2">
    <citation type="submission" date="2017-05" db="EMBL/GenBank/DDBJ databases">
        <authorList>
            <person name="Giani T."/>
            <person name="Arena F."/>
            <person name="Pollini S."/>
            <person name="Di Pilato V."/>
            <person name="D'Andrea M.M."/>
            <person name="Henrici De Angelis L."/>
            <person name="Bassetti M."/>
            <person name="Rossolini G.M."/>
        </authorList>
    </citation>
    <scope>NUCLEOTIDE SEQUENCE [LARGE SCALE GENOMIC DNA]</scope>
    <source>
        <strain evidence="7">S567_C10_BS</strain>
    </source>
</reference>
<gene>
    <name evidence="5" type="ORF">ALP65_02913</name>
    <name evidence="3" type="ORF">CAZ10_12655</name>
    <name evidence="4" type="ORF">DT376_01520</name>
    <name evidence="2" type="ORF">GUL26_33865</name>
    <name evidence="6" type="ORF">IPC1295_12495</name>
</gene>
<reference evidence="6 10" key="6">
    <citation type="submission" date="2019-01" db="EMBL/GenBank/DDBJ databases">
        <title>The Pseudomonas aeruginosa pan-genome provides new insights on its population structure, horizontal gene transfer and pathogenicity.</title>
        <authorList>
            <person name="Freschi L."/>
            <person name="Vincent A.T."/>
            <person name="Jeukens J."/>
            <person name="Emond-Rheault J.-G."/>
            <person name="Kukavica-Ibrulj I."/>
            <person name="Dupont M.-J."/>
            <person name="Charette S.J."/>
            <person name="Boyle B."/>
            <person name="Levesque R.C."/>
        </authorList>
    </citation>
    <scope>NUCLEOTIDE SEQUENCE [LARGE SCALE GENOMIC DNA]</scope>
    <source>
        <strain evidence="6 10">PA-W36</strain>
    </source>
</reference>
<evidence type="ECO:0000313" key="5">
    <source>
        <dbReference type="EMBL" id="RMS47153.1"/>
    </source>
</evidence>
<feature type="signal peptide" evidence="1">
    <location>
        <begin position="1"/>
        <end position="23"/>
    </location>
</feature>
<feature type="chain" id="PRO_5044071438" description="Lipoprotein" evidence="1">
    <location>
        <begin position="24"/>
        <end position="59"/>
    </location>
</feature>
<evidence type="ECO:0000313" key="2">
    <source>
        <dbReference type="EMBL" id="MZZ17258.1"/>
    </source>
</evidence>
<accession>A0A2V3GV64</accession>
<evidence type="ECO:0000313" key="8">
    <source>
        <dbReference type="Proteomes" id="UP000253594"/>
    </source>
</evidence>
<protein>
    <recommendedName>
        <fullName evidence="11">Lipoprotein</fullName>
    </recommendedName>
</protein>
<dbReference type="EMBL" id="WXZT01000046">
    <property type="protein sequence ID" value="MZZ17258.1"/>
    <property type="molecule type" value="Genomic_DNA"/>
</dbReference>
<dbReference type="EMBL" id="RBSQ01001161">
    <property type="protein sequence ID" value="RMS47153.1"/>
    <property type="molecule type" value="Genomic_DNA"/>
</dbReference>
<evidence type="ECO:0000256" key="1">
    <source>
        <dbReference type="SAM" id="SignalP"/>
    </source>
</evidence>
<dbReference type="AlphaFoldDB" id="A0A2V3GV64"/>
<sequence>MLMVMRLFGLLLAAFLMSGCSVRVPGAYVELDPFDDGYYGYDRGGPPHCPPGHAKKGWC</sequence>
<dbReference type="RefSeq" id="WP_003098355.1">
    <property type="nucleotide sequence ID" value="NZ_AP024513.1"/>
</dbReference>
<evidence type="ECO:0000313" key="3">
    <source>
        <dbReference type="EMBL" id="OTI62411.1"/>
    </source>
</evidence>
<dbReference type="Proteomes" id="UP000644192">
    <property type="component" value="Unassembled WGS sequence"/>
</dbReference>
<evidence type="ECO:0000313" key="9">
    <source>
        <dbReference type="Proteomes" id="UP000270834"/>
    </source>
</evidence>
<evidence type="ECO:0000313" key="6">
    <source>
        <dbReference type="EMBL" id="RPM16983.1"/>
    </source>
</evidence>
<reference evidence="6 10" key="3">
    <citation type="submission" date="2017-08" db="EMBL/GenBank/DDBJ databases">
        <authorList>
            <person name="Feschi L."/>
            <person name="Jeukens J."/>
            <person name="Emond-Rheault J.-G."/>
            <person name="Kukavica-Ibrulj I."/>
            <person name="Boyle B."/>
            <person name="Levesque R.C."/>
        </authorList>
    </citation>
    <scope>NUCLEOTIDE SEQUENCE [LARGE SCALE GENOMIC DNA]</scope>
    <source>
        <strain evidence="6 10">PA-W36</strain>
    </source>
</reference>
<dbReference type="Proteomes" id="UP000253594">
    <property type="component" value="Unassembled WGS sequence"/>
</dbReference>
<evidence type="ECO:0000313" key="4">
    <source>
        <dbReference type="EMBL" id="RCI76595.1"/>
    </source>
</evidence>
<comment type="caution">
    <text evidence="3">The sequence shown here is derived from an EMBL/GenBank/DDBJ whole genome shotgun (WGS) entry which is preliminary data.</text>
</comment>
<reference evidence="5 9" key="5">
    <citation type="submission" date="2018-08" db="EMBL/GenBank/DDBJ databases">
        <title>Recombination of ecologically and evolutionarily significant loci maintains genetic cohesion in the Pseudomonas syringae species complex.</title>
        <authorList>
            <person name="Dillon M."/>
            <person name="Thakur S."/>
            <person name="Almeida R.N.D."/>
            <person name="Weir B.S."/>
            <person name="Guttman D.S."/>
        </authorList>
    </citation>
    <scope>NUCLEOTIDE SEQUENCE [LARGE SCALE GENOMIC DNA]</scope>
    <source>
        <strain evidence="5 9">ICMP 7846</strain>
    </source>
</reference>
<evidence type="ECO:0000313" key="7">
    <source>
        <dbReference type="Proteomes" id="UP000194857"/>
    </source>
</evidence>
<dbReference type="Proteomes" id="UP000194857">
    <property type="component" value="Unassembled WGS sequence"/>
</dbReference>
<evidence type="ECO:0000313" key="10">
    <source>
        <dbReference type="Proteomes" id="UP000284767"/>
    </source>
</evidence>
<reference evidence="2" key="7">
    <citation type="submission" date="2020-01" db="EMBL/GenBank/DDBJ databases">
        <title>Bacteria Cultured from War Wounds Associated with the Conflict in Eastern Ukraine.</title>
        <authorList>
            <person name="Snesrud E."/>
            <person name="Galac M.R."/>
            <person name="Mc Gann P."/>
            <person name="Valentine K."/>
            <person name="Viacheslav K."/>
        </authorList>
    </citation>
    <scope>NUCLEOTIDE SEQUENCE</scope>
    <source>
        <strain evidence="2">VNMU148</strain>
    </source>
</reference>
<dbReference type="EMBL" id="QORE01000019">
    <property type="protein sequence ID" value="RCI76595.1"/>
    <property type="molecule type" value="Genomic_DNA"/>
</dbReference>
<proteinExistence type="predicted"/>
<organism evidence="3 7">
    <name type="scientific">Pseudomonas aeruginosa</name>
    <dbReference type="NCBI Taxonomy" id="287"/>
    <lineage>
        <taxon>Bacteria</taxon>
        <taxon>Pseudomonadati</taxon>
        <taxon>Pseudomonadota</taxon>
        <taxon>Gammaproteobacteria</taxon>
        <taxon>Pseudomonadales</taxon>
        <taxon>Pseudomonadaceae</taxon>
        <taxon>Pseudomonas</taxon>
    </lineage>
</organism>
<reference evidence="3" key="1">
    <citation type="submission" date="2017-05" db="EMBL/GenBank/DDBJ databases">
        <authorList>
            <person name="Song R."/>
            <person name="Chenine A.L."/>
            <person name="Ruprecht R.M."/>
        </authorList>
    </citation>
    <scope>NUCLEOTIDE SEQUENCE [LARGE SCALE GENOMIC DNA]</scope>
    <source>
        <strain evidence="3">S567_C10_BS</strain>
    </source>
</reference>
<reference evidence="4 8" key="4">
    <citation type="submission" date="2018-07" db="EMBL/GenBank/DDBJ databases">
        <title>Mechanisms of high-level aminoglycoside resistance among Gram-negative pathogens in Brazil.</title>
        <authorList>
            <person name="Ballaben A.S."/>
            <person name="Darini A.L.C."/>
            <person name="Doi Y."/>
        </authorList>
    </citation>
    <scope>NUCLEOTIDE SEQUENCE [LARGE SCALE GENOMIC DNA]</scope>
    <source>
        <strain evidence="4 8">B2-305</strain>
    </source>
</reference>
<dbReference type="Proteomes" id="UP000284767">
    <property type="component" value="Unassembled WGS sequence"/>
</dbReference>
<dbReference type="PROSITE" id="PS51257">
    <property type="entry name" value="PROKAR_LIPOPROTEIN"/>
    <property type="match status" value="1"/>
</dbReference>
<keyword evidence="1" id="KW-0732">Signal</keyword>
<dbReference type="Proteomes" id="UP000270834">
    <property type="component" value="Unassembled WGS sequence"/>
</dbReference>
<name>A0A2V3GV64_PSEAI</name>
<evidence type="ECO:0008006" key="11">
    <source>
        <dbReference type="Google" id="ProtNLM"/>
    </source>
</evidence>